<feature type="domain" description="MmgE/PrpD C-terminal" evidence="3">
    <location>
        <begin position="278"/>
        <end position="431"/>
    </location>
</feature>
<dbReference type="Pfam" id="PF03972">
    <property type="entry name" value="MmgE_PrpD_N"/>
    <property type="match status" value="1"/>
</dbReference>
<dbReference type="PANTHER" id="PTHR16943">
    <property type="entry name" value="2-METHYLCITRATE DEHYDRATASE-RELATED"/>
    <property type="match status" value="1"/>
</dbReference>
<comment type="caution">
    <text evidence="4">The sequence shown here is derived from an EMBL/GenBank/DDBJ whole genome shotgun (WGS) entry which is preliminary data.</text>
</comment>
<feature type="domain" description="MmgE/PrpD N-terminal" evidence="2">
    <location>
        <begin position="26"/>
        <end position="255"/>
    </location>
</feature>
<dbReference type="InterPro" id="IPR045337">
    <property type="entry name" value="MmgE_PrpD_C"/>
</dbReference>
<dbReference type="RefSeq" id="WP_106165526.1">
    <property type="nucleotide sequence ID" value="NZ_PVUF01000025.1"/>
</dbReference>
<proteinExistence type="inferred from homology"/>
<dbReference type="InterPro" id="IPR005656">
    <property type="entry name" value="MmgE_PrpD"/>
</dbReference>
<evidence type="ECO:0000256" key="1">
    <source>
        <dbReference type="ARBA" id="ARBA00006174"/>
    </source>
</evidence>
<dbReference type="AlphaFoldDB" id="A0A2T1A5I7"/>
<dbReference type="GO" id="GO:0016829">
    <property type="term" value="F:lyase activity"/>
    <property type="evidence" value="ECO:0007669"/>
    <property type="project" value="InterPro"/>
</dbReference>
<dbReference type="Proteomes" id="UP000237718">
    <property type="component" value="Unassembled WGS sequence"/>
</dbReference>
<comment type="similarity">
    <text evidence="1">Belongs to the PrpD family.</text>
</comment>
<sequence length="462" mass="48382">MTATTLPTADPQFSGSETDRLLDGLERLAAADLSYELAMTARLRFLDWTGCVLAGAASEKLRITALLNAGGDGPAPIIGTDRTSAPLTAALVNGMHSHVAELDDGHRYGITHAGGPLIAALLAMGHDPRMTSNSLLKGIVVGYEAALRVAIACQPEAKLNGWHGSGVFGVIGAAIGTGVALGYDRSQLNAALAAAATSASGMVKAFSEGSELKPYNAGQPALTGLASALTAGAGFPGPQGILDGPHGLVQMLRGSPANPTAFDVSTPYCIETVYLKPYASCRYCHAPVEAALNLKARHRISAQDVARVEVETYRLAVHKHDHTEIEGPYSARLGIPYCVGAALALRETGMAAFTPGALSNPETLRIMRATHVLEDPALTALVPARRAARLHLYLTDGTRLTEQVDLPRGEPEVPLTAEDLHTKFIDLATFAGLAPETAQSIAAHILNPTTSILDLLTKMDKD</sequence>
<dbReference type="InterPro" id="IPR036148">
    <property type="entry name" value="MmgE/PrpD_sf"/>
</dbReference>
<name>A0A2T1A5I7_TRISK</name>
<evidence type="ECO:0000259" key="3">
    <source>
        <dbReference type="Pfam" id="PF19305"/>
    </source>
</evidence>
<dbReference type="InterPro" id="IPR042188">
    <property type="entry name" value="MmgE/PrpD_sf_2"/>
</dbReference>
<dbReference type="EMBL" id="PVUF01000025">
    <property type="protein sequence ID" value="PRZ43872.1"/>
    <property type="molecule type" value="Genomic_DNA"/>
</dbReference>
<dbReference type="InterPro" id="IPR042183">
    <property type="entry name" value="MmgE/PrpD_sf_1"/>
</dbReference>
<dbReference type="Pfam" id="PF19305">
    <property type="entry name" value="MmgE_PrpD_C"/>
    <property type="match status" value="1"/>
</dbReference>
<gene>
    <name evidence="4" type="ORF">CLV89_12518</name>
</gene>
<organism evidence="4 5">
    <name type="scientific">Tritonibacter scottomollicae</name>
    <name type="common">Epibacterium scottomollicae</name>
    <dbReference type="NCBI Taxonomy" id="483013"/>
    <lineage>
        <taxon>Bacteria</taxon>
        <taxon>Pseudomonadati</taxon>
        <taxon>Pseudomonadota</taxon>
        <taxon>Alphaproteobacteria</taxon>
        <taxon>Rhodobacterales</taxon>
        <taxon>Paracoccaceae</taxon>
        <taxon>Tritonibacter</taxon>
    </lineage>
</organism>
<evidence type="ECO:0000313" key="5">
    <source>
        <dbReference type="Proteomes" id="UP000237718"/>
    </source>
</evidence>
<dbReference type="SUPFAM" id="SSF103378">
    <property type="entry name" value="2-methylcitrate dehydratase PrpD"/>
    <property type="match status" value="1"/>
</dbReference>
<dbReference type="PANTHER" id="PTHR16943:SF8">
    <property type="entry name" value="2-METHYLCITRATE DEHYDRATASE"/>
    <property type="match status" value="1"/>
</dbReference>
<dbReference type="Gene3D" id="1.10.4100.10">
    <property type="entry name" value="2-methylcitrate dehydratase PrpD"/>
    <property type="match status" value="1"/>
</dbReference>
<reference evidence="4 5" key="1">
    <citation type="submission" date="2018-03" db="EMBL/GenBank/DDBJ databases">
        <title>Genomic Encyclopedia of Archaeal and Bacterial Type Strains, Phase II (KMG-II): from individual species to whole genera.</title>
        <authorList>
            <person name="Goeker M."/>
        </authorList>
    </citation>
    <scope>NUCLEOTIDE SEQUENCE [LARGE SCALE GENOMIC DNA]</scope>
    <source>
        <strain evidence="4 5">DSM 25328</strain>
    </source>
</reference>
<dbReference type="Gene3D" id="3.30.1330.120">
    <property type="entry name" value="2-methylcitrate dehydratase PrpD"/>
    <property type="match status" value="1"/>
</dbReference>
<protein>
    <submittedName>
        <fullName evidence="4">2-methylcitrate dehydratase PrpD</fullName>
    </submittedName>
</protein>
<dbReference type="OrthoDB" id="9795089at2"/>
<dbReference type="InterPro" id="IPR045336">
    <property type="entry name" value="MmgE_PrpD_N"/>
</dbReference>
<evidence type="ECO:0000259" key="2">
    <source>
        <dbReference type="Pfam" id="PF03972"/>
    </source>
</evidence>
<evidence type="ECO:0000313" key="4">
    <source>
        <dbReference type="EMBL" id="PRZ43872.1"/>
    </source>
</evidence>
<accession>A0A2T1A5I7</accession>